<dbReference type="HOGENOM" id="CLU_2371292_0_0_7"/>
<sequence length="95" mass="10786">MRTAQRTSNPSRAAEKRRLIREYRQRAVEDPFNIAPAACLLRAHVLFVWVQPPSRSAKRLLPFLTGCRQGEADQLTIDAWPVMKIQLIRCGGGDL</sequence>
<dbReference type="Proteomes" id="UP000002139">
    <property type="component" value="Chromosome"/>
</dbReference>
<keyword evidence="2" id="KW-1185">Reference proteome</keyword>
<dbReference type="KEGG" id="scl:sce3062"/>
<reference evidence="1 2" key="1">
    <citation type="journal article" date="2007" name="Nat. Biotechnol.">
        <title>Complete genome sequence of the myxobacterium Sorangium cellulosum.</title>
        <authorList>
            <person name="Schneiker S."/>
            <person name="Perlova O."/>
            <person name="Kaiser O."/>
            <person name="Gerth K."/>
            <person name="Alici A."/>
            <person name="Altmeyer M.O."/>
            <person name="Bartels D."/>
            <person name="Bekel T."/>
            <person name="Beyer S."/>
            <person name="Bode E."/>
            <person name="Bode H.B."/>
            <person name="Bolten C.J."/>
            <person name="Choudhuri J.V."/>
            <person name="Doss S."/>
            <person name="Elnakady Y.A."/>
            <person name="Frank B."/>
            <person name="Gaigalat L."/>
            <person name="Goesmann A."/>
            <person name="Groeger C."/>
            <person name="Gross F."/>
            <person name="Jelsbak L."/>
            <person name="Jelsbak L."/>
            <person name="Kalinowski J."/>
            <person name="Kegler C."/>
            <person name="Knauber T."/>
            <person name="Konietzny S."/>
            <person name="Kopp M."/>
            <person name="Krause L."/>
            <person name="Krug D."/>
            <person name="Linke B."/>
            <person name="Mahmud T."/>
            <person name="Martinez-Arias R."/>
            <person name="McHardy A.C."/>
            <person name="Merai M."/>
            <person name="Meyer F."/>
            <person name="Mormann S."/>
            <person name="Munoz-Dorado J."/>
            <person name="Perez J."/>
            <person name="Pradella S."/>
            <person name="Rachid S."/>
            <person name="Raddatz G."/>
            <person name="Rosenau F."/>
            <person name="Rueckert C."/>
            <person name="Sasse F."/>
            <person name="Scharfe M."/>
            <person name="Schuster S.C."/>
            <person name="Suen G."/>
            <person name="Treuner-Lange A."/>
            <person name="Velicer G.J."/>
            <person name="Vorholter F.-J."/>
            <person name="Weissman K.J."/>
            <person name="Welch R.D."/>
            <person name="Wenzel S.C."/>
            <person name="Whitworth D.E."/>
            <person name="Wilhelm S."/>
            <person name="Wittmann C."/>
            <person name="Bloecker H."/>
            <person name="Puehler A."/>
            <person name="Mueller R."/>
        </authorList>
    </citation>
    <scope>NUCLEOTIDE SEQUENCE [LARGE SCALE GENOMIC DNA]</scope>
    <source>
        <strain evidence="2">So ce56</strain>
    </source>
</reference>
<evidence type="ECO:0000313" key="2">
    <source>
        <dbReference type="Proteomes" id="UP000002139"/>
    </source>
</evidence>
<evidence type="ECO:0000313" key="1">
    <source>
        <dbReference type="EMBL" id="CAN93221.1"/>
    </source>
</evidence>
<proteinExistence type="predicted"/>
<gene>
    <name evidence="1" type="ordered locus">sce3062</name>
</gene>
<organism evidence="1 2">
    <name type="scientific">Sorangium cellulosum (strain So ce56)</name>
    <name type="common">Polyangium cellulosum (strain So ce56)</name>
    <dbReference type="NCBI Taxonomy" id="448385"/>
    <lineage>
        <taxon>Bacteria</taxon>
        <taxon>Pseudomonadati</taxon>
        <taxon>Myxococcota</taxon>
        <taxon>Polyangia</taxon>
        <taxon>Polyangiales</taxon>
        <taxon>Polyangiaceae</taxon>
        <taxon>Sorangium</taxon>
    </lineage>
</organism>
<dbReference type="AlphaFoldDB" id="A9GI59"/>
<dbReference type="EMBL" id="AM746676">
    <property type="protein sequence ID" value="CAN93221.1"/>
    <property type="molecule type" value="Genomic_DNA"/>
</dbReference>
<name>A9GI59_SORC5</name>
<accession>A9GI59</accession>
<protein>
    <submittedName>
        <fullName evidence="1">Uncharacterized protein</fullName>
    </submittedName>
</protein>